<keyword evidence="1" id="KW-0472">Membrane</keyword>
<accession>A0A5P0ZKN6</accession>
<keyword evidence="1" id="KW-1133">Transmembrane helix</keyword>
<sequence>MEIIKTVKDRSPILLGLVIALMVSVVLIIAGFKVKSQSLTTSVLLWIIGVVGILICLYLILFSIFFGMNW</sequence>
<dbReference type="RefSeq" id="WP_153384049.1">
    <property type="nucleotide sequence ID" value="NZ_VDFM01000027.1"/>
</dbReference>
<keyword evidence="1" id="KW-0812">Transmembrane</keyword>
<comment type="caution">
    <text evidence="2">The sequence shown here is derived from an EMBL/GenBank/DDBJ whole genome shotgun (WGS) entry which is preliminary data.</text>
</comment>
<proteinExistence type="predicted"/>
<evidence type="ECO:0000256" key="1">
    <source>
        <dbReference type="SAM" id="Phobius"/>
    </source>
</evidence>
<protein>
    <submittedName>
        <fullName evidence="2">DUF3810 domain-containing protein</fullName>
    </submittedName>
</protein>
<feature type="transmembrane region" description="Helical" evidence="1">
    <location>
        <begin position="12"/>
        <end position="32"/>
    </location>
</feature>
<gene>
    <name evidence="2" type="ORF">FHL02_11475</name>
</gene>
<evidence type="ECO:0000313" key="3">
    <source>
        <dbReference type="Proteomes" id="UP000380386"/>
    </source>
</evidence>
<feature type="transmembrane region" description="Helical" evidence="1">
    <location>
        <begin position="44"/>
        <end position="66"/>
    </location>
</feature>
<evidence type="ECO:0000313" key="2">
    <source>
        <dbReference type="EMBL" id="MQS53618.1"/>
    </source>
</evidence>
<organism evidence="2 3">
    <name type="scientific">Companilactobacillus mishanensis</name>
    <dbReference type="NCBI Taxonomy" id="2486008"/>
    <lineage>
        <taxon>Bacteria</taxon>
        <taxon>Bacillati</taxon>
        <taxon>Bacillota</taxon>
        <taxon>Bacilli</taxon>
        <taxon>Lactobacillales</taxon>
        <taxon>Lactobacillaceae</taxon>
        <taxon>Companilactobacillus</taxon>
    </lineage>
</organism>
<name>A0A5P0ZKN6_9LACO</name>
<reference evidence="2 3" key="1">
    <citation type="journal article" date="2019" name="Syst. Appl. Microbiol.">
        <title>Polyphasic characterization of two novel Lactobacillus spp. isolated from blown salami packages: Description of Lactobacillus halodurans sp. nov. and Lactobacillus salsicarnum sp. nov.</title>
        <authorList>
            <person name="Schuster J.A."/>
            <person name="Klingl A."/>
            <person name="Vogel R.F."/>
            <person name="Ehrmann M.A."/>
        </authorList>
    </citation>
    <scope>NUCLEOTIDE SEQUENCE [LARGE SCALE GENOMIC DNA]</scope>
    <source>
        <strain evidence="2 3">TMW 1.2118</strain>
    </source>
</reference>
<dbReference type="EMBL" id="VDFM01000027">
    <property type="protein sequence ID" value="MQS53618.1"/>
    <property type="molecule type" value="Genomic_DNA"/>
</dbReference>
<dbReference type="Proteomes" id="UP000380386">
    <property type="component" value="Unassembled WGS sequence"/>
</dbReference>
<dbReference type="AlphaFoldDB" id="A0A5P0ZKN6"/>